<feature type="domain" description="N-acetyltransferase" evidence="3">
    <location>
        <begin position="1"/>
        <end position="156"/>
    </location>
</feature>
<keyword evidence="1 4" id="KW-0808">Transferase</keyword>
<dbReference type="GO" id="GO:0016747">
    <property type="term" value="F:acyltransferase activity, transferring groups other than amino-acyl groups"/>
    <property type="evidence" value="ECO:0007669"/>
    <property type="project" value="InterPro"/>
</dbReference>
<dbReference type="PROSITE" id="PS51186">
    <property type="entry name" value="GNAT"/>
    <property type="match status" value="1"/>
</dbReference>
<gene>
    <name evidence="4" type="ORF">AVDCRST_MAG50-2480</name>
</gene>
<dbReference type="InterPro" id="IPR016181">
    <property type="entry name" value="Acyl_CoA_acyltransferase"/>
</dbReference>
<proteinExistence type="predicted"/>
<dbReference type="InterPro" id="IPR000182">
    <property type="entry name" value="GNAT_dom"/>
</dbReference>
<keyword evidence="2" id="KW-0012">Acyltransferase</keyword>
<dbReference type="CDD" id="cd04301">
    <property type="entry name" value="NAT_SF"/>
    <property type="match status" value="1"/>
</dbReference>
<dbReference type="SUPFAM" id="SSF55729">
    <property type="entry name" value="Acyl-CoA N-acyltransferases (Nat)"/>
    <property type="match status" value="1"/>
</dbReference>
<accession>A0A6J4IDF6</accession>
<evidence type="ECO:0000256" key="1">
    <source>
        <dbReference type="ARBA" id="ARBA00022679"/>
    </source>
</evidence>
<protein>
    <submittedName>
        <fullName evidence="4">GCN5-related N-acetyltransferase</fullName>
    </submittedName>
</protein>
<evidence type="ECO:0000259" key="3">
    <source>
        <dbReference type="PROSITE" id="PS51186"/>
    </source>
</evidence>
<name>A0A6J4IDF6_9ACTN</name>
<dbReference type="Pfam" id="PF00583">
    <property type="entry name" value="Acetyltransf_1"/>
    <property type="match status" value="1"/>
</dbReference>
<dbReference type="EMBL" id="CADCTF010000104">
    <property type="protein sequence ID" value="CAA9248824.1"/>
    <property type="molecule type" value="Genomic_DNA"/>
</dbReference>
<dbReference type="PANTHER" id="PTHR43072:SF23">
    <property type="entry name" value="UPF0039 PROTEIN C11D3.02C"/>
    <property type="match status" value="1"/>
</dbReference>
<dbReference type="PANTHER" id="PTHR43072">
    <property type="entry name" value="N-ACETYLTRANSFERASE"/>
    <property type="match status" value="1"/>
</dbReference>
<reference evidence="4" key="1">
    <citation type="submission" date="2020-02" db="EMBL/GenBank/DDBJ databases">
        <authorList>
            <person name="Meier V. D."/>
        </authorList>
    </citation>
    <scope>NUCLEOTIDE SEQUENCE</scope>
    <source>
        <strain evidence="4">AVDCRST_MAG50</strain>
    </source>
</reference>
<sequence>MGQITEIYNALLETTTYEWTETRHTVEEVAAWLGRQQESGRPVLVAVEVDEVVGWASYGDFRDSTRRPGYRFTIEHSIHVREGWWGHGIGRALMRGLAEHALGAGKRVMVAAVDGTNERSVAFHARLGFVEVARMPGVGEKWGQRLDLVLMQHDVGQLVASLAR</sequence>
<dbReference type="AlphaFoldDB" id="A0A6J4IDF6"/>
<evidence type="ECO:0000313" key="4">
    <source>
        <dbReference type="EMBL" id="CAA9248824.1"/>
    </source>
</evidence>
<organism evidence="4">
    <name type="scientific">uncultured Acidimicrobiales bacterium</name>
    <dbReference type="NCBI Taxonomy" id="310071"/>
    <lineage>
        <taxon>Bacteria</taxon>
        <taxon>Bacillati</taxon>
        <taxon>Actinomycetota</taxon>
        <taxon>Acidimicrobiia</taxon>
        <taxon>Acidimicrobiales</taxon>
        <taxon>environmental samples</taxon>
    </lineage>
</organism>
<evidence type="ECO:0000256" key="2">
    <source>
        <dbReference type="ARBA" id="ARBA00023315"/>
    </source>
</evidence>
<dbReference type="Gene3D" id="3.40.630.30">
    <property type="match status" value="1"/>
</dbReference>